<organism evidence="8 9">
    <name type="scientific">Ereboglobus luteus</name>
    <dbReference type="NCBI Taxonomy" id="1796921"/>
    <lineage>
        <taxon>Bacteria</taxon>
        <taxon>Pseudomonadati</taxon>
        <taxon>Verrucomicrobiota</taxon>
        <taxon>Opitutia</taxon>
        <taxon>Opitutales</taxon>
        <taxon>Opitutaceae</taxon>
        <taxon>Ereboglobus</taxon>
    </lineage>
</organism>
<evidence type="ECO:0000256" key="3">
    <source>
        <dbReference type="ARBA" id="ARBA00022475"/>
    </source>
</evidence>
<dbReference type="KEGG" id="elut:CKA38_08465"/>
<protein>
    <recommendedName>
        <fullName evidence="10">Sulfate exporter family transporter</fullName>
    </recommendedName>
</protein>
<dbReference type="RefSeq" id="WP_108825083.1">
    <property type="nucleotide sequence ID" value="NZ_CP023004.1"/>
</dbReference>
<evidence type="ECO:0000256" key="7">
    <source>
        <dbReference type="SAM" id="Phobius"/>
    </source>
</evidence>
<dbReference type="PROSITE" id="PS51257">
    <property type="entry name" value="PROKAR_LIPOPROTEIN"/>
    <property type="match status" value="1"/>
</dbReference>
<dbReference type="OrthoDB" id="9811391at2"/>
<feature type="transmembrane region" description="Helical" evidence="7">
    <location>
        <begin position="12"/>
        <end position="39"/>
    </location>
</feature>
<evidence type="ECO:0000256" key="5">
    <source>
        <dbReference type="ARBA" id="ARBA00022989"/>
    </source>
</evidence>
<keyword evidence="5 7" id="KW-1133">Transmembrane helix</keyword>
<evidence type="ECO:0000313" key="8">
    <source>
        <dbReference type="EMBL" id="AWI09271.1"/>
    </source>
</evidence>
<feature type="transmembrane region" description="Helical" evidence="7">
    <location>
        <begin position="240"/>
        <end position="258"/>
    </location>
</feature>
<keyword evidence="6 7" id="KW-0472">Membrane</keyword>
<evidence type="ECO:0000256" key="4">
    <source>
        <dbReference type="ARBA" id="ARBA00022692"/>
    </source>
</evidence>
<keyword evidence="9" id="KW-1185">Reference proteome</keyword>
<dbReference type="InterPro" id="IPR018383">
    <property type="entry name" value="UPF0324_pro"/>
</dbReference>
<reference evidence="8 9" key="1">
    <citation type="journal article" date="2018" name="Syst. Appl. Microbiol.">
        <title>Ereboglobus luteus gen. nov. sp. nov. from cockroach guts, and new insights into the oxygen relationship of the genera Opitutus and Didymococcus (Verrucomicrobia: Opitutaceae).</title>
        <authorList>
            <person name="Tegtmeier D."/>
            <person name="Belitz A."/>
            <person name="Radek R."/>
            <person name="Heimerl T."/>
            <person name="Brune A."/>
        </authorList>
    </citation>
    <scope>NUCLEOTIDE SEQUENCE [LARGE SCALE GENOMIC DNA]</scope>
    <source>
        <strain evidence="8 9">Ho45</strain>
    </source>
</reference>
<dbReference type="AlphaFoldDB" id="A0A2U8E377"/>
<evidence type="ECO:0000256" key="1">
    <source>
        <dbReference type="ARBA" id="ARBA00004651"/>
    </source>
</evidence>
<evidence type="ECO:0000256" key="6">
    <source>
        <dbReference type="ARBA" id="ARBA00023136"/>
    </source>
</evidence>
<sequence length="320" mass="33498">MNATLHKTAAYVALVAGLAACYWVNSAWALLIGIVIGLARLNPVPQLTKPLSTKLLQASVIGLGAGMNLAVLIRVGASGVLYTIVGIALAFALGIFLGRRAKVPRDITLLITGGTAICGGSAIAAIAGVIRPKSEDATVALATVFLLNAAALFIFPALGHFFKLDPQAFGLWSALAIHDTSSVVGAAGNYDPESLPVATTVKLTRALWIAPLSLVIGWAVSRNKNKDATATRRRPPIPWFIFGFIAAAAVVTWIPPLADAGREVAAFSRRLLVLTLFLIGANLTPAALRAVGVRPLVLGVTLWFAVSALTLLAINFGWIR</sequence>
<proteinExistence type="inferred from homology"/>
<dbReference type="PANTHER" id="PTHR30106:SF1">
    <property type="entry name" value="UPF0324 MEMBRANE PROTEIN FN0533"/>
    <property type="match status" value="1"/>
</dbReference>
<comment type="subcellular location">
    <subcellularLocation>
        <location evidence="1">Cell membrane</location>
        <topology evidence="1">Multi-pass membrane protein</topology>
    </subcellularLocation>
</comment>
<feature type="transmembrane region" description="Helical" evidence="7">
    <location>
        <begin position="137"/>
        <end position="158"/>
    </location>
</feature>
<feature type="transmembrane region" description="Helical" evidence="7">
    <location>
        <begin position="270"/>
        <end position="288"/>
    </location>
</feature>
<dbReference type="Pfam" id="PF03601">
    <property type="entry name" value="Cons_hypoth698"/>
    <property type="match status" value="1"/>
</dbReference>
<accession>A0A2U8E377</accession>
<feature type="transmembrane region" description="Helical" evidence="7">
    <location>
        <begin position="51"/>
        <end position="73"/>
    </location>
</feature>
<dbReference type="EMBL" id="CP023004">
    <property type="protein sequence ID" value="AWI09271.1"/>
    <property type="molecule type" value="Genomic_DNA"/>
</dbReference>
<dbReference type="PANTHER" id="PTHR30106">
    <property type="entry name" value="INNER MEMBRANE PROTEIN YEIH-RELATED"/>
    <property type="match status" value="1"/>
</dbReference>
<name>A0A2U8E377_9BACT</name>
<evidence type="ECO:0000313" key="9">
    <source>
        <dbReference type="Proteomes" id="UP000244896"/>
    </source>
</evidence>
<evidence type="ECO:0000256" key="2">
    <source>
        <dbReference type="ARBA" id="ARBA00007977"/>
    </source>
</evidence>
<comment type="similarity">
    <text evidence="2">Belongs to the UPF0324 family.</text>
</comment>
<keyword evidence="4 7" id="KW-0812">Transmembrane</keyword>
<keyword evidence="3" id="KW-1003">Cell membrane</keyword>
<dbReference type="GO" id="GO:0005886">
    <property type="term" value="C:plasma membrane"/>
    <property type="evidence" value="ECO:0007669"/>
    <property type="project" value="UniProtKB-SubCell"/>
</dbReference>
<gene>
    <name evidence="8" type="ORF">CKA38_08465</name>
</gene>
<feature type="transmembrane region" description="Helical" evidence="7">
    <location>
        <begin position="79"/>
        <end position="97"/>
    </location>
</feature>
<feature type="transmembrane region" description="Helical" evidence="7">
    <location>
        <begin position="300"/>
        <end position="319"/>
    </location>
</feature>
<feature type="transmembrane region" description="Helical" evidence="7">
    <location>
        <begin position="109"/>
        <end position="131"/>
    </location>
</feature>
<dbReference type="Proteomes" id="UP000244896">
    <property type="component" value="Chromosome"/>
</dbReference>
<evidence type="ECO:0008006" key="10">
    <source>
        <dbReference type="Google" id="ProtNLM"/>
    </source>
</evidence>